<name>A0A951UNC5_9CYAN</name>
<dbReference type="AlphaFoldDB" id="A0A951UNC5"/>
<comment type="caution">
    <text evidence="2">The sequence shown here is derived from an EMBL/GenBank/DDBJ whole genome shotgun (WGS) entry which is preliminary data.</text>
</comment>
<dbReference type="Proteomes" id="UP000757435">
    <property type="component" value="Unassembled WGS sequence"/>
</dbReference>
<feature type="domain" description="N-acetyltransferase" evidence="1">
    <location>
        <begin position="1"/>
        <end position="181"/>
    </location>
</feature>
<sequence length="181" mass="20043">MQITDLSPDHDTAIQQTASIVLDCFGHLPSGYPTLEDALQQVQESFAPDRISRIALDHSGMVLGWIGGIEQYDGHIWELHPLVVKSGFRGQGIGRSLVQDLEAQVRQRGGLTLWLGTDDEEAKTTLSGVNLYPNVFDHIASIRNLRQHPYEFYQKCGFVIVGVMPDANGLGKPDIYMAKPI</sequence>
<accession>A0A951UNC5</accession>
<dbReference type="Pfam" id="PF00583">
    <property type="entry name" value="Acetyltransf_1"/>
    <property type="match status" value="1"/>
</dbReference>
<organism evidence="2 3">
    <name type="scientific">Drouetiella hepatica Uher 2000/2452</name>
    <dbReference type="NCBI Taxonomy" id="904376"/>
    <lineage>
        <taxon>Bacteria</taxon>
        <taxon>Bacillati</taxon>
        <taxon>Cyanobacteriota</taxon>
        <taxon>Cyanophyceae</taxon>
        <taxon>Oculatellales</taxon>
        <taxon>Oculatellaceae</taxon>
        <taxon>Drouetiella</taxon>
    </lineage>
</organism>
<dbReference type="SUPFAM" id="SSF55729">
    <property type="entry name" value="Acyl-CoA N-acyltransferases (Nat)"/>
    <property type="match status" value="1"/>
</dbReference>
<dbReference type="InterPro" id="IPR016181">
    <property type="entry name" value="Acyl_CoA_acyltransferase"/>
</dbReference>
<proteinExistence type="predicted"/>
<reference evidence="2" key="1">
    <citation type="submission" date="2021-05" db="EMBL/GenBank/DDBJ databases">
        <authorList>
            <person name="Pietrasiak N."/>
            <person name="Ward R."/>
            <person name="Stajich J.E."/>
            <person name="Kurbessoian T."/>
        </authorList>
    </citation>
    <scope>NUCLEOTIDE SEQUENCE</scope>
    <source>
        <strain evidence="2">UHER 2000/2452</strain>
    </source>
</reference>
<evidence type="ECO:0000259" key="1">
    <source>
        <dbReference type="PROSITE" id="PS51186"/>
    </source>
</evidence>
<dbReference type="EMBL" id="JAHHHD010000019">
    <property type="protein sequence ID" value="MBW4660247.1"/>
    <property type="molecule type" value="Genomic_DNA"/>
</dbReference>
<dbReference type="PROSITE" id="PS51186">
    <property type="entry name" value="GNAT"/>
    <property type="match status" value="1"/>
</dbReference>
<protein>
    <submittedName>
        <fullName evidence="2">GNAT family N-acetyltransferase</fullName>
    </submittedName>
</protein>
<evidence type="ECO:0000313" key="3">
    <source>
        <dbReference type="Proteomes" id="UP000757435"/>
    </source>
</evidence>
<evidence type="ECO:0000313" key="2">
    <source>
        <dbReference type="EMBL" id="MBW4660247.1"/>
    </source>
</evidence>
<dbReference type="CDD" id="cd04301">
    <property type="entry name" value="NAT_SF"/>
    <property type="match status" value="1"/>
</dbReference>
<gene>
    <name evidence="2" type="ORF">KME15_16350</name>
</gene>
<reference evidence="2" key="2">
    <citation type="journal article" date="2022" name="Microbiol. Resour. Announc.">
        <title>Metagenome Sequencing to Explore Phylogenomics of Terrestrial Cyanobacteria.</title>
        <authorList>
            <person name="Ward R.D."/>
            <person name="Stajich J.E."/>
            <person name="Johansen J.R."/>
            <person name="Huntemann M."/>
            <person name="Clum A."/>
            <person name="Foster B."/>
            <person name="Foster B."/>
            <person name="Roux S."/>
            <person name="Palaniappan K."/>
            <person name="Varghese N."/>
            <person name="Mukherjee S."/>
            <person name="Reddy T.B.K."/>
            <person name="Daum C."/>
            <person name="Copeland A."/>
            <person name="Chen I.A."/>
            <person name="Ivanova N.N."/>
            <person name="Kyrpides N.C."/>
            <person name="Shapiro N."/>
            <person name="Eloe-Fadrosh E.A."/>
            <person name="Pietrasiak N."/>
        </authorList>
    </citation>
    <scope>NUCLEOTIDE SEQUENCE</scope>
    <source>
        <strain evidence="2">UHER 2000/2452</strain>
    </source>
</reference>
<dbReference type="InterPro" id="IPR000182">
    <property type="entry name" value="GNAT_dom"/>
</dbReference>
<dbReference type="GO" id="GO:0016747">
    <property type="term" value="F:acyltransferase activity, transferring groups other than amino-acyl groups"/>
    <property type="evidence" value="ECO:0007669"/>
    <property type="project" value="InterPro"/>
</dbReference>
<dbReference type="Gene3D" id="3.40.630.30">
    <property type="match status" value="1"/>
</dbReference>